<dbReference type="AlphaFoldDB" id="Q1D3T9"/>
<gene>
    <name evidence="2" type="ordered locus">MXAN_4516</name>
</gene>
<feature type="compositionally biased region" description="Polar residues" evidence="1">
    <location>
        <begin position="21"/>
        <end position="30"/>
    </location>
</feature>
<keyword evidence="3" id="KW-1185">Reference proteome</keyword>
<proteinExistence type="predicted"/>
<organism evidence="2 3">
    <name type="scientific">Myxococcus xanthus (strain DK1622)</name>
    <dbReference type="NCBI Taxonomy" id="246197"/>
    <lineage>
        <taxon>Bacteria</taxon>
        <taxon>Pseudomonadati</taxon>
        <taxon>Myxococcota</taxon>
        <taxon>Myxococcia</taxon>
        <taxon>Myxococcales</taxon>
        <taxon>Cystobacterineae</taxon>
        <taxon>Myxococcaceae</taxon>
        <taxon>Myxococcus</taxon>
    </lineage>
</organism>
<dbReference type="EnsemblBacteria" id="ABF87888">
    <property type="protein sequence ID" value="ABF87888"/>
    <property type="gene ID" value="MXAN_4516"/>
</dbReference>
<evidence type="ECO:0000313" key="3">
    <source>
        <dbReference type="Proteomes" id="UP000002402"/>
    </source>
</evidence>
<dbReference type="Proteomes" id="UP000002402">
    <property type="component" value="Chromosome"/>
</dbReference>
<feature type="region of interest" description="Disordered" evidence="1">
    <location>
        <begin position="21"/>
        <end position="71"/>
    </location>
</feature>
<dbReference type="STRING" id="246197.MXAN_4516"/>
<protein>
    <submittedName>
        <fullName evidence="2">Uncharacterized protein</fullName>
    </submittedName>
</protein>
<dbReference type="HOGENOM" id="CLU_2735824_0_0_7"/>
<accession>Q1D3T9</accession>
<evidence type="ECO:0000313" key="2">
    <source>
        <dbReference type="EMBL" id="ABF87888.1"/>
    </source>
</evidence>
<dbReference type="KEGG" id="mxa:MXAN_4516"/>
<reference evidence="2 3" key="1">
    <citation type="journal article" date="2006" name="Proc. Natl. Acad. Sci. U.S.A.">
        <title>Evolution of sensory complexity recorded in a myxobacterial genome.</title>
        <authorList>
            <person name="Goldman B.S."/>
            <person name="Nierman W.C."/>
            <person name="Kaiser D."/>
            <person name="Slater S.C."/>
            <person name="Durkin A.S."/>
            <person name="Eisen J.A."/>
            <person name="Ronning C.M."/>
            <person name="Barbazuk W.B."/>
            <person name="Blanchard M."/>
            <person name="Field C."/>
            <person name="Halling C."/>
            <person name="Hinkle G."/>
            <person name="Iartchuk O."/>
            <person name="Kim H.S."/>
            <person name="Mackenzie C."/>
            <person name="Madupu R."/>
            <person name="Miller N."/>
            <person name="Shvartsbeyn A."/>
            <person name="Sullivan S.A."/>
            <person name="Vaudin M."/>
            <person name="Wiegand R."/>
            <person name="Kaplan H.B."/>
        </authorList>
    </citation>
    <scope>NUCLEOTIDE SEQUENCE [LARGE SCALE GENOMIC DNA]</scope>
    <source>
        <strain evidence="3">DK1622</strain>
    </source>
</reference>
<dbReference type="EMBL" id="CP000113">
    <property type="protein sequence ID" value="ABF87888.1"/>
    <property type="molecule type" value="Genomic_DNA"/>
</dbReference>
<evidence type="ECO:0000256" key="1">
    <source>
        <dbReference type="SAM" id="MobiDB-lite"/>
    </source>
</evidence>
<sequence>MSLEMNRALIFRAKRHEALASSVQLSLESTPSRCAPSSRRRRSWPCAPSNSDRPARAQGGSVYLSGGTDRQ</sequence>
<name>Q1D3T9_MYXXD</name>